<proteinExistence type="predicted"/>
<gene>
    <name evidence="2" type="ORF">RF683_06445</name>
</gene>
<evidence type="ECO:0000256" key="1">
    <source>
        <dbReference type="SAM" id="Phobius"/>
    </source>
</evidence>
<dbReference type="RefSeq" id="WP_309531517.1">
    <property type="nucleotide sequence ID" value="NZ_CP133721.1"/>
</dbReference>
<reference evidence="2" key="1">
    <citation type="submission" date="2023-09" db="EMBL/GenBank/DDBJ databases">
        <title>Flavobacterium sp. 20NA77.7 isolated from freshwater.</title>
        <authorList>
            <person name="Le V."/>
            <person name="Ko S.-R."/>
            <person name="Ahn C.-Y."/>
            <person name="Oh H.-M."/>
        </authorList>
    </citation>
    <scope>NUCLEOTIDE SEQUENCE</scope>
    <source>
        <strain evidence="2">20NA77.7</strain>
    </source>
</reference>
<dbReference type="Pfam" id="PF13858">
    <property type="entry name" value="DUF4199"/>
    <property type="match status" value="1"/>
</dbReference>
<keyword evidence="1" id="KW-1133">Transmembrane helix</keyword>
<feature type="transmembrane region" description="Helical" evidence="1">
    <location>
        <begin position="35"/>
        <end position="54"/>
    </location>
</feature>
<feature type="transmembrane region" description="Helical" evidence="1">
    <location>
        <begin position="12"/>
        <end position="29"/>
    </location>
</feature>
<dbReference type="Proteomes" id="UP001180481">
    <property type="component" value="Chromosome"/>
</dbReference>
<dbReference type="EMBL" id="CP133721">
    <property type="protein sequence ID" value="WMW77133.1"/>
    <property type="molecule type" value="Genomic_DNA"/>
</dbReference>
<feature type="transmembrane region" description="Helical" evidence="1">
    <location>
        <begin position="142"/>
        <end position="164"/>
    </location>
</feature>
<keyword evidence="1" id="KW-0472">Membrane</keyword>
<feature type="transmembrane region" description="Helical" evidence="1">
    <location>
        <begin position="75"/>
        <end position="95"/>
    </location>
</feature>
<evidence type="ECO:0000313" key="3">
    <source>
        <dbReference type="Proteomes" id="UP001180481"/>
    </source>
</evidence>
<protein>
    <submittedName>
        <fullName evidence="2">DUF4199 domain-containing protein</fullName>
    </submittedName>
</protein>
<accession>A0ABY9R7A4</accession>
<name>A0ABY9R7A4_9FLAO</name>
<keyword evidence="1" id="KW-0812">Transmembrane</keyword>
<dbReference type="InterPro" id="IPR025250">
    <property type="entry name" value="DUF4199"/>
</dbReference>
<organism evidence="2 3">
    <name type="scientific">Flavobacterium nakdongensis</name>
    <dbReference type="NCBI Taxonomy" id="3073563"/>
    <lineage>
        <taxon>Bacteria</taxon>
        <taxon>Pseudomonadati</taxon>
        <taxon>Bacteroidota</taxon>
        <taxon>Flavobacteriia</taxon>
        <taxon>Flavobacteriales</taxon>
        <taxon>Flavobacteriaceae</taxon>
        <taxon>Flavobacterium</taxon>
    </lineage>
</organism>
<evidence type="ECO:0000313" key="2">
    <source>
        <dbReference type="EMBL" id="WMW77133.1"/>
    </source>
</evidence>
<keyword evidence="3" id="KW-1185">Reference proteome</keyword>
<sequence length="174" mass="19396">MNEIIKKNGIKFGILLGLAGILSQLVIYLSGGTELIATVTGIVFWVIYLVIRIFQLIYTKKELNNTITFKEAFTTLFICILNGILISQLFTYLLMNHIDIEYGKNLNEFMITKQVEASKLLGAKSSDLKEIASMDNFSISNLLKGTAMSLIISSIMNLILAAIFKSKTNSPFNE</sequence>